<protein>
    <submittedName>
        <fullName evidence="1">Uncharacterized protein</fullName>
    </submittedName>
</protein>
<proteinExistence type="predicted"/>
<evidence type="ECO:0000313" key="2">
    <source>
        <dbReference type="Proteomes" id="UP000031197"/>
    </source>
</evidence>
<sequence length="251" mass="28736">MKKSNHQGKVLKDHKKVGKKFIPPLMQIDKMRETSFVNDRLPCLIWMSSLYLRLGDRNATKVIVDFIDTAYNCFEGEKIAPLQYMGSYTTLSDSKKNELYETLRTKPYFNDVLSNLEHQYHLLKSYPLAFLFSEHQYGVDREDAIEMLKEDVEALLDRLSSKATKVQVTAVYAEIISGRMKISAHIDLPDFNAIFKAPESDDAKRVASFARAHINGFAAASFLKEIGVPENNWPETFWNEAFDLDGCDNGY</sequence>
<dbReference type="OrthoDB" id="6334036at2"/>
<keyword evidence="2" id="KW-1185">Reference proteome</keyword>
<reference evidence="1 2" key="1">
    <citation type="submission" date="2014-12" db="EMBL/GenBank/DDBJ databases">
        <title>Genome sequencing of Alteromonas marina AD001.</title>
        <authorList>
            <person name="Adrian T.G.S."/>
            <person name="Chan K.G."/>
        </authorList>
    </citation>
    <scope>NUCLEOTIDE SEQUENCE [LARGE SCALE GENOMIC DNA]</scope>
    <source>
        <strain evidence="1 2">AD001</strain>
    </source>
</reference>
<dbReference type="EMBL" id="JWLW01000003">
    <property type="protein sequence ID" value="KHT57421.1"/>
    <property type="molecule type" value="Genomic_DNA"/>
</dbReference>
<dbReference type="AlphaFoldDB" id="A0A0B3Y5R7"/>
<accession>A0A0B3Y5R7</accession>
<dbReference type="Proteomes" id="UP000031197">
    <property type="component" value="Unassembled WGS sequence"/>
</dbReference>
<comment type="caution">
    <text evidence="1">The sequence shown here is derived from an EMBL/GenBank/DDBJ whole genome shotgun (WGS) entry which is preliminary data.</text>
</comment>
<name>A0A0B3Y5R7_9ALTE</name>
<gene>
    <name evidence="1" type="ORF">RJ41_01935</name>
</gene>
<dbReference type="RefSeq" id="WP_032096156.1">
    <property type="nucleotide sequence ID" value="NZ_JWLW01000003.1"/>
</dbReference>
<evidence type="ECO:0000313" key="1">
    <source>
        <dbReference type="EMBL" id="KHT57421.1"/>
    </source>
</evidence>
<organism evidence="1 2">
    <name type="scientific">Alteromonas marina</name>
    <dbReference type="NCBI Taxonomy" id="203795"/>
    <lineage>
        <taxon>Bacteria</taxon>
        <taxon>Pseudomonadati</taxon>
        <taxon>Pseudomonadota</taxon>
        <taxon>Gammaproteobacteria</taxon>
        <taxon>Alteromonadales</taxon>
        <taxon>Alteromonadaceae</taxon>
        <taxon>Alteromonas/Salinimonas group</taxon>
        <taxon>Alteromonas</taxon>
    </lineage>
</organism>
<dbReference type="GeneID" id="56267130"/>